<proteinExistence type="predicted"/>
<organism evidence="3 4">
    <name type="scientific">Labilithrix luteola</name>
    <dbReference type="NCBI Taxonomy" id="1391654"/>
    <lineage>
        <taxon>Bacteria</taxon>
        <taxon>Pseudomonadati</taxon>
        <taxon>Myxococcota</taxon>
        <taxon>Polyangia</taxon>
        <taxon>Polyangiales</taxon>
        <taxon>Labilitrichaceae</taxon>
        <taxon>Labilithrix</taxon>
    </lineage>
</organism>
<feature type="region of interest" description="Disordered" evidence="1">
    <location>
        <begin position="175"/>
        <end position="202"/>
    </location>
</feature>
<sequence length="202" mass="21882">MQTSATLEPTKTALLHEAGPRSRARALPILTGPPGHEHLPHLAQPAPEDDVRNRPKVPVPGAVQRAARGVAEALFAYEEGAEKARFDWLEEDFTAFYGHSQGRARLVLSLALLALAWIAPLFVFRFGPLWRLPVALRTEALERIESSPLAPTALAAKAILCILWFEHPETMRETSTEPTCLGAPGVNAPTDEGEGEGDEVAA</sequence>
<reference evidence="3 4" key="1">
    <citation type="submission" date="2015-08" db="EMBL/GenBank/DDBJ databases">
        <authorList>
            <person name="Babu N.S."/>
            <person name="Beckwith C.J."/>
            <person name="Beseler K.G."/>
            <person name="Brison A."/>
            <person name="Carone J.V."/>
            <person name="Caskin T.P."/>
            <person name="Diamond M."/>
            <person name="Durham M.E."/>
            <person name="Foxe J.M."/>
            <person name="Go M."/>
            <person name="Henderson B.A."/>
            <person name="Jones I.B."/>
            <person name="McGettigan J.A."/>
            <person name="Micheletti S.J."/>
            <person name="Nasrallah M.E."/>
            <person name="Ortiz D."/>
            <person name="Piller C.R."/>
            <person name="Privatt S.R."/>
            <person name="Schneider S.L."/>
            <person name="Sharp S."/>
            <person name="Smith T.C."/>
            <person name="Stanton J.D."/>
            <person name="Ullery H.E."/>
            <person name="Wilson R.J."/>
            <person name="Serrano M.G."/>
            <person name="Buck G."/>
            <person name="Lee V."/>
            <person name="Wang Y."/>
            <person name="Carvalho R."/>
            <person name="Voegtly L."/>
            <person name="Shi R."/>
            <person name="Duckworth R."/>
            <person name="Johnson A."/>
            <person name="Loviza R."/>
            <person name="Walstead R."/>
            <person name="Shah Z."/>
            <person name="Kiflezghi M."/>
            <person name="Wade K."/>
            <person name="Ball S.L."/>
            <person name="Bradley K.W."/>
            <person name="Asai D.J."/>
            <person name="Bowman C.A."/>
            <person name="Russell D.A."/>
            <person name="Pope W.H."/>
            <person name="Jacobs-Sera D."/>
            <person name="Hendrix R.W."/>
            <person name="Hatfull G.F."/>
        </authorList>
    </citation>
    <scope>NUCLEOTIDE SEQUENCE [LARGE SCALE GENOMIC DNA]</scope>
    <source>
        <strain evidence="3 4">DSM 27648</strain>
    </source>
</reference>
<dbReference type="Proteomes" id="UP000064967">
    <property type="component" value="Chromosome"/>
</dbReference>
<evidence type="ECO:0000313" key="4">
    <source>
        <dbReference type="Proteomes" id="UP000064967"/>
    </source>
</evidence>
<feature type="compositionally biased region" description="Acidic residues" evidence="1">
    <location>
        <begin position="191"/>
        <end position="202"/>
    </location>
</feature>
<dbReference type="AlphaFoldDB" id="A0A0K1QGA1"/>
<evidence type="ECO:0000256" key="2">
    <source>
        <dbReference type="SAM" id="Phobius"/>
    </source>
</evidence>
<evidence type="ECO:0000313" key="3">
    <source>
        <dbReference type="EMBL" id="AKV04791.1"/>
    </source>
</evidence>
<accession>A0A0K1QGA1</accession>
<protein>
    <submittedName>
        <fullName evidence="3">Uncharacterized protein</fullName>
    </submittedName>
</protein>
<keyword evidence="2" id="KW-1133">Transmembrane helix</keyword>
<evidence type="ECO:0000256" key="1">
    <source>
        <dbReference type="SAM" id="MobiDB-lite"/>
    </source>
</evidence>
<keyword evidence="4" id="KW-1185">Reference proteome</keyword>
<keyword evidence="2" id="KW-0472">Membrane</keyword>
<dbReference type="KEGG" id="llu:AKJ09_11454"/>
<name>A0A0K1QGA1_9BACT</name>
<dbReference type="RefSeq" id="WP_146655354.1">
    <property type="nucleotide sequence ID" value="NZ_CP012333.1"/>
</dbReference>
<keyword evidence="2" id="KW-0812">Transmembrane</keyword>
<gene>
    <name evidence="3" type="ORF">AKJ09_11454</name>
</gene>
<dbReference type="EMBL" id="CP012333">
    <property type="protein sequence ID" value="AKV04791.1"/>
    <property type="molecule type" value="Genomic_DNA"/>
</dbReference>
<feature type="transmembrane region" description="Helical" evidence="2">
    <location>
        <begin position="106"/>
        <end position="127"/>
    </location>
</feature>